<dbReference type="EMBL" id="JAULSU010000001">
    <property type="protein sequence ID" value="KAK0632452.1"/>
    <property type="molecule type" value="Genomic_DNA"/>
</dbReference>
<feature type="region of interest" description="Disordered" evidence="1">
    <location>
        <begin position="1"/>
        <end position="71"/>
    </location>
</feature>
<dbReference type="AlphaFoldDB" id="A0AA40CBM4"/>
<organism evidence="2 3">
    <name type="scientific">Immersiella caudata</name>
    <dbReference type="NCBI Taxonomy" id="314043"/>
    <lineage>
        <taxon>Eukaryota</taxon>
        <taxon>Fungi</taxon>
        <taxon>Dikarya</taxon>
        <taxon>Ascomycota</taxon>
        <taxon>Pezizomycotina</taxon>
        <taxon>Sordariomycetes</taxon>
        <taxon>Sordariomycetidae</taxon>
        <taxon>Sordariales</taxon>
        <taxon>Lasiosphaeriaceae</taxon>
        <taxon>Immersiella</taxon>
    </lineage>
</organism>
<gene>
    <name evidence="2" type="ORF">B0T14DRAFT_33585</name>
</gene>
<evidence type="ECO:0000313" key="2">
    <source>
        <dbReference type="EMBL" id="KAK0632452.1"/>
    </source>
</evidence>
<dbReference type="Proteomes" id="UP001175000">
    <property type="component" value="Unassembled WGS sequence"/>
</dbReference>
<proteinExistence type="predicted"/>
<feature type="compositionally biased region" description="Low complexity" evidence="1">
    <location>
        <begin position="42"/>
        <end position="57"/>
    </location>
</feature>
<dbReference type="CDD" id="cd23703">
    <property type="entry name" value="mS26_PET12"/>
    <property type="match status" value="1"/>
</dbReference>
<evidence type="ECO:0000313" key="3">
    <source>
        <dbReference type="Proteomes" id="UP001175000"/>
    </source>
</evidence>
<comment type="caution">
    <text evidence="2">The sequence shown here is derived from an EMBL/GenBank/DDBJ whole genome shotgun (WGS) entry which is preliminary data.</text>
</comment>
<feature type="compositionally biased region" description="Polar residues" evidence="1">
    <location>
        <begin position="23"/>
        <end position="38"/>
    </location>
</feature>
<accession>A0AA40CBM4</accession>
<keyword evidence="3" id="KW-1185">Reference proteome</keyword>
<dbReference type="InterPro" id="IPR058940">
    <property type="entry name" value="mS26_fungi"/>
</dbReference>
<protein>
    <submittedName>
        <fullName evidence="2">Uncharacterized protein</fullName>
    </submittedName>
</protein>
<evidence type="ECO:0000256" key="1">
    <source>
        <dbReference type="SAM" id="MobiDB-lite"/>
    </source>
</evidence>
<sequence length="331" mass="36123">MPPHLPRAALSGILPSSKPCLRASSSATVPASISWSTRRQSRTAASPFSTTAPTADAPVPPESPKFIRLPVPPQTIDDREAPLRGHLPVPRDIFPKREGQLKMKPGYVEAATQFSKAEKAGLPPKSESEAQHRIEAAVRREAFAAGLKGLWKRKDAQVRQAKARTSARIAINKKASMKPERRDEILTRSTFGPPSVLSTAVELDPLRFKRAEQARKQHEAITAAKADARRDALTQLYVSAGDFIVDEQELEERINKIFSSEAFPSLSGKLGNTNSIWDTGVVPISVSEVRAEMFSGSLGDDSIGGTWHRSEAHKTAERQKKVAEELTGGKL</sequence>
<feature type="compositionally biased region" description="Basic and acidic residues" evidence="1">
    <location>
        <begin position="311"/>
        <end position="324"/>
    </location>
</feature>
<name>A0AA40CBM4_9PEZI</name>
<reference evidence="2" key="1">
    <citation type="submission" date="2023-06" db="EMBL/GenBank/DDBJ databases">
        <title>Genome-scale phylogeny and comparative genomics of the fungal order Sordariales.</title>
        <authorList>
            <consortium name="Lawrence Berkeley National Laboratory"/>
            <person name="Hensen N."/>
            <person name="Bonometti L."/>
            <person name="Westerberg I."/>
            <person name="Brannstrom I.O."/>
            <person name="Guillou S."/>
            <person name="Cros-Aarteil S."/>
            <person name="Calhoun S."/>
            <person name="Haridas S."/>
            <person name="Kuo A."/>
            <person name="Mondo S."/>
            <person name="Pangilinan J."/>
            <person name="Riley R."/>
            <person name="Labutti K."/>
            <person name="Andreopoulos B."/>
            <person name="Lipzen A."/>
            <person name="Chen C."/>
            <person name="Yanf M."/>
            <person name="Daum C."/>
            <person name="Ng V."/>
            <person name="Clum A."/>
            <person name="Steindorff A."/>
            <person name="Ohm R."/>
            <person name="Martin F."/>
            <person name="Silar P."/>
            <person name="Natvig D."/>
            <person name="Lalanne C."/>
            <person name="Gautier V."/>
            <person name="Ament-Velasquez S.L."/>
            <person name="Kruys A."/>
            <person name="Hutchinson M.I."/>
            <person name="Powell A.J."/>
            <person name="Barry K."/>
            <person name="Miller A.N."/>
            <person name="Grigoriev I.V."/>
            <person name="Debuchy R."/>
            <person name="Gladieux P."/>
            <person name="Thoren M.H."/>
            <person name="Johannesson H."/>
        </authorList>
    </citation>
    <scope>NUCLEOTIDE SEQUENCE</scope>
    <source>
        <strain evidence="2">CBS 606.72</strain>
    </source>
</reference>
<feature type="region of interest" description="Disordered" evidence="1">
    <location>
        <begin position="311"/>
        <end position="331"/>
    </location>
</feature>